<organism evidence="2 3">
    <name type="scientific">Echinicola arenosa</name>
    <dbReference type="NCBI Taxonomy" id="2774144"/>
    <lineage>
        <taxon>Bacteria</taxon>
        <taxon>Pseudomonadati</taxon>
        <taxon>Bacteroidota</taxon>
        <taxon>Cytophagia</taxon>
        <taxon>Cytophagales</taxon>
        <taxon>Cyclobacteriaceae</taxon>
        <taxon>Echinicola</taxon>
    </lineage>
</organism>
<accession>A0ABR9AND0</accession>
<evidence type="ECO:0000256" key="1">
    <source>
        <dbReference type="SAM" id="Phobius"/>
    </source>
</evidence>
<feature type="transmembrane region" description="Helical" evidence="1">
    <location>
        <begin position="62"/>
        <end position="84"/>
    </location>
</feature>
<name>A0ABR9AND0_9BACT</name>
<keyword evidence="1" id="KW-0472">Membrane</keyword>
<protein>
    <submittedName>
        <fullName evidence="2">Uncharacterized protein</fullName>
    </submittedName>
</protein>
<keyword evidence="1" id="KW-1133">Transmembrane helix</keyword>
<gene>
    <name evidence="2" type="ORF">IFO69_13950</name>
</gene>
<proteinExistence type="predicted"/>
<evidence type="ECO:0000313" key="2">
    <source>
        <dbReference type="EMBL" id="MBD8489857.1"/>
    </source>
</evidence>
<dbReference type="Proteomes" id="UP000647133">
    <property type="component" value="Unassembled WGS sequence"/>
</dbReference>
<dbReference type="EMBL" id="JACYTQ010000004">
    <property type="protein sequence ID" value="MBD8489857.1"/>
    <property type="molecule type" value="Genomic_DNA"/>
</dbReference>
<sequence>MKGKYDLPEHLPNDELWRDLERSKALDNQLARELKNLPLSTPKGNLWLGIEAEMDQESSKGYYWWSAAAILLLMSFGYLLWGLLSNETPVNERNYLLTNTYSNLDIVMSPPKKEEIKEEIAVNEKPFINQHQGDWQKVKVEEELALEEVDVPVLLLPELEPLVPQIVSISEQMIAKNQSFHEVAISWGLNDKIKIRTAFSDKNEALQNQEKLQQVRNPSGKLVLKLSKTP</sequence>
<reference evidence="2 3" key="1">
    <citation type="submission" date="2020-09" db="EMBL/GenBank/DDBJ databases">
        <title>Echinicola sp. CAU 1574 isolated from sand of Sido Beach.</title>
        <authorList>
            <person name="Kim W."/>
        </authorList>
    </citation>
    <scope>NUCLEOTIDE SEQUENCE [LARGE SCALE GENOMIC DNA]</scope>
    <source>
        <strain evidence="2 3">CAU 1574</strain>
    </source>
</reference>
<evidence type="ECO:0000313" key="3">
    <source>
        <dbReference type="Proteomes" id="UP000647133"/>
    </source>
</evidence>
<comment type="caution">
    <text evidence="2">The sequence shown here is derived from an EMBL/GenBank/DDBJ whole genome shotgun (WGS) entry which is preliminary data.</text>
</comment>
<keyword evidence="3" id="KW-1185">Reference proteome</keyword>
<dbReference type="RefSeq" id="WP_192010739.1">
    <property type="nucleotide sequence ID" value="NZ_JACYTQ010000004.1"/>
</dbReference>
<keyword evidence="1" id="KW-0812">Transmembrane</keyword>